<accession>A0A0F9RKY2</accession>
<sequence length="108" mass="12600">WRLDMSIQRFFDKSIIIRRLAVVSGNKKKFVSTGTIDAHIQRIRDEDVFRMYGVTEATHKAWVDLDDDIQEGDKAIDSDGNEYDVVMVNERDFGHNVHKEVILKRYGD</sequence>
<dbReference type="EMBL" id="LAZR01003480">
    <property type="protein sequence ID" value="KKN17873.1"/>
    <property type="molecule type" value="Genomic_DNA"/>
</dbReference>
<reference evidence="1" key="1">
    <citation type="journal article" date="2015" name="Nature">
        <title>Complex archaea that bridge the gap between prokaryotes and eukaryotes.</title>
        <authorList>
            <person name="Spang A."/>
            <person name="Saw J.H."/>
            <person name="Jorgensen S.L."/>
            <person name="Zaremba-Niedzwiedzka K."/>
            <person name="Martijn J."/>
            <person name="Lind A.E."/>
            <person name="van Eijk R."/>
            <person name="Schleper C."/>
            <person name="Guy L."/>
            <person name="Ettema T.J."/>
        </authorList>
    </citation>
    <scope>NUCLEOTIDE SEQUENCE</scope>
</reference>
<dbReference type="AlphaFoldDB" id="A0A0F9RKY2"/>
<comment type="caution">
    <text evidence="1">The sequence shown here is derived from an EMBL/GenBank/DDBJ whole genome shotgun (WGS) entry which is preliminary data.</text>
</comment>
<gene>
    <name evidence="1" type="ORF">LCGC14_0961320</name>
</gene>
<name>A0A0F9RKY2_9ZZZZ</name>
<evidence type="ECO:0000313" key="1">
    <source>
        <dbReference type="EMBL" id="KKN17873.1"/>
    </source>
</evidence>
<organism evidence="1">
    <name type="scientific">marine sediment metagenome</name>
    <dbReference type="NCBI Taxonomy" id="412755"/>
    <lineage>
        <taxon>unclassified sequences</taxon>
        <taxon>metagenomes</taxon>
        <taxon>ecological metagenomes</taxon>
    </lineage>
</organism>
<proteinExistence type="predicted"/>
<feature type="non-terminal residue" evidence="1">
    <location>
        <position position="1"/>
    </location>
</feature>
<protein>
    <submittedName>
        <fullName evidence="1">Uncharacterized protein</fullName>
    </submittedName>
</protein>